<dbReference type="CDD" id="cd00088">
    <property type="entry name" value="HPT"/>
    <property type="match status" value="1"/>
</dbReference>
<dbReference type="SUPFAM" id="SSF47384">
    <property type="entry name" value="Homodimeric domain of signal transducing histidine kinase"/>
    <property type="match status" value="1"/>
</dbReference>
<accession>A0A562SYH5</accession>
<feature type="modified residue" description="Phosphohistidine" evidence="14">
    <location>
        <position position="770"/>
    </location>
</feature>
<dbReference type="PROSITE" id="PS50110">
    <property type="entry name" value="RESPONSE_REGULATORY"/>
    <property type="match status" value="1"/>
</dbReference>
<evidence type="ECO:0000259" key="18">
    <source>
        <dbReference type="PROSITE" id="PS50110"/>
    </source>
</evidence>
<dbReference type="Proteomes" id="UP000320593">
    <property type="component" value="Unassembled WGS sequence"/>
</dbReference>
<dbReference type="Gene3D" id="3.30.450.20">
    <property type="entry name" value="PAS domain"/>
    <property type="match status" value="1"/>
</dbReference>
<dbReference type="Pfam" id="PF01627">
    <property type="entry name" value="Hpt"/>
    <property type="match status" value="1"/>
</dbReference>
<evidence type="ECO:0000256" key="3">
    <source>
        <dbReference type="ARBA" id="ARBA00012438"/>
    </source>
</evidence>
<evidence type="ECO:0000256" key="13">
    <source>
        <dbReference type="ARBA" id="ARBA00023136"/>
    </source>
</evidence>
<dbReference type="CDD" id="cd16922">
    <property type="entry name" value="HATPase_EvgS-ArcB-TorS-like"/>
    <property type="match status" value="1"/>
</dbReference>
<dbReference type="Gene3D" id="3.30.565.10">
    <property type="entry name" value="Histidine kinase-like ATPase, C-terminal domain"/>
    <property type="match status" value="1"/>
</dbReference>
<evidence type="ECO:0000256" key="5">
    <source>
        <dbReference type="ARBA" id="ARBA00022553"/>
    </source>
</evidence>
<name>A0A562SYH5_9HYPH</name>
<dbReference type="InterPro" id="IPR001789">
    <property type="entry name" value="Sig_transdc_resp-reg_receiver"/>
</dbReference>
<keyword evidence="16" id="KW-0175">Coiled coil</keyword>
<dbReference type="SUPFAM" id="SSF55874">
    <property type="entry name" value="ATPase domain of HSP90 chaperone/DNA topoisomerase II/histidine kinase"/>
    <property type="match status" value="1"/>
</dbReference>
<evidence type="ECO:0000256" key="16">
    <source>
        <dbReference type="SAM" id="Coils"/>
    </source>
</evidence>
<gene>
    <name evidence="20" type="ORF">JM93_02765</name>
</gene>
<evidence type="ECO:0000313" key="21">
    <source>
        <dbReference type="Proteomes" id="UP000320593"/>
    </source>
</evidence>
<keyword evidence="12" id="KW-0902">Two-component regulatory system</keyword>
<dbReference type="InterPro" id="IPR036097">
    <property type="entry name" value="HisK_dim/P_sf"/>
</dbReference>
<keyword evidence="9 20" id="KW-0418">Kinase</keyword>
<feature type="modified residue" description="4-aspartylphosphate" evidence="15">
    <location>
        <position position="612"/>
    </location>
</feature>
<dbReference type="InterPro" id="IPR004358">
    <property type="entry name" value="Sig_transdc_His_kin-like_C"/>
</dbReference>
<dbReference type="SUPFAM" id="SSF52172">
    <property type="entry name" value="CheY-like"/>
    <property type="match status" value="1"/>
</dbReference>
<feature type="coiled-coil region" evidence="16">
    <location>
        <begin position="120"/>
        <end position="168"/>
    </location>
</feature>
<dbReference type="EC" id="2.7.13.3" evidence="3"/>
<dbReference type="PANTHER" id="PTHR45339">
    <property type="entry name" value="HYBRID SIGNAL TRANSDUCTION HISTIDINE KINASE J"/>
    <property type="match status" value="1"/>
</dbReference>
<evidence type="ECO:0000256" key="6">
    <source>
        <dbReference type="ARBA" id="ARBA00022679"/>
    </source>
</evidence>
<evidence type="ECO:0000256" key="7">
    <source>
        <dbReference type="ARBA" id="ARBA00022692"/>
    </source>
</evidence>
<dbReference type="Gene3D" id="1.10.287.130">
    <property type="match status" value="1"/>
</dbReference>
<dbReference type="FunFam" id="3.30.565.10:FF:000010">
    <property type="entry name" value="Sensor histidine kinase RcsC"/>
    <property type="match status" value="1"/>
</dbReference>
<dbReference type="Pfam" id="PF00512">
    <property type="entry name" value="HisKA"/>
    <property type="match status" value="1"/>
</dbReference>
<keyword evidence="4" id="KW-1003">Cell membrane</keyword>
<feature type="domain" description="Histidine kinase" evidence="17">
    <location>
        <begin position="175"/>
        <end position="396"/>
    </location>
</feature>
<dbReference type="InterPro" id="IPR005467">
    <property type="entry name" value="His_kinase_dom"/>
</dbReference>
<evidence type="ECO:0000256" key="10">
    <source>
        <dbReference type="ARBA" id="ARBA00022840"/>
    </source>
</evidence>
<dbReference type="InterPro" id="IPR035965">
    <property type="entry name" value="PAS-like_dom_sf"/>
</dbReference>
<dbReference type="GO" id="GO:0005886">
    <property type="term" value="C:plasma membrane"/>
    <property type="evidence" value="ECO:0007669"/>
    <property type="project" value="UniProtKB-SubCell"/>
</dbReference>
<dbReference type="SUPFAM" id="SSF47226">
    <property type="entry name" value="Histidine-containing phosphotransfer domain, HPT domain"/>
    <property type="match status" value="1"/>
</dbReference>
<dbReference type="PROSITE" id="PS50894">
    <property type="entry name" value="HPT"/>
    <property type="match status" value="1"/>
</dbReference>
<reference evidence="20 21" key="1">
    <citation type="submission" date="2019-07" db="EMBL/GenBank/DDBJ databases">
        <title>Genomic Encyclopedia of Archaeal and Bacterial Type Strains, Phase II (KMG-II): from individual species to whole genera.</title>
        <authorList>
            <person name="Goeker M."/>
        </authorList>
    </citation>
    <scope>NUCLEOTIDE SEQUENCE [LARGE SCALE GENOMIC DNA]</scope>
    <source>
        <strain evidence="20 21">ATCC BAA-252</strain>
    </source>
</reference>
<dbReference type="PROSITE" id="PS50109">
    <property type="entry name" value="HIS_KIN"/>
    <property type="match status" value="1"/>
</dbReference>
<comment type="catalytic activity">
    <reaction evidence="1">
        <text>ATP + protein L-histidine = ADP + protein N-phospho-L-histidine.</text>
        <dbReference type="EC" id="2.7.13.3"/>
    </reaction>
</comment>
<dbReference type="EMBL" id="VLLF01000006">
    <property type="protein sequence ID" value="TWI86058.1"/>
    <property type="molecule type" value="Genomic_DNA"/>
</dbReference>
<feature type="domain" description="HPt" evidence="19">
    <location>
        <begin position="731"/>
        <end position="824"/>
    </location>
</feature>
<dbReference type="Pfam" id="PF00072">
    <property type="entry name" value="Response_reg"/>
    <property type="match status" value="1"/>
</dbReference>
<dbReference type="GO" id="GO:0000155">
    <property type="term" value="F:phosphorelay sensor kinase activity"/>
    <property type="evidence" value="ECO:0007669"/>
    <property type="project" value="InterPro"/>
</dbReference>
<dbReference type="GO" id="GO:0005524">
    <property type="term" value="F:ATP binding"/>
    <property type="evidence" value="ECO:0007669"/>
    <property type="project" value="UniProtKB-KW"/>
</dbReference>
<dbReference type="FunFam" id="1.10.287.130:FF:000003">
    <property type="entry name" value="Histidine kinase"/>
    <property type="match status" value="1"/>
</dbReference>
<evidence type="ECO:0000256" key="12">
    <source>
        <dbReference type="ARBA" id="ARBA00023012"/>
    </source>
</evidence>
<dbReference type="InterPro" id="IPR036641">
    <property type="entry name" value="HPT_dom_sf"/>
</dbReference>
<dbReference type="InterPro" id="IPR003594">
    <property type="entry name" value="HATPase_dom"/>
</dbReference>
<evidence type="ECO:0000256" key="4">
    <source>
        <dbReference type="ARBA" id="ARBA00022475"/>
    </source>
</evidence>
<dbReference type="InterPro" id="IPR008207">
    <property type="entry name" value="Sig_transdc_His_kin_Hpt_dom"/>
</dbReference>
<organism evidence="20 21">
    <name type="scientific">Roseibium hamelinense</name>
    <dbReference type="NCBI Taxonomy" id="150831"/>
    <lineage>
        <taxon>Bacteria</taxon>
        <taxon>Pseudomonadati</taxon>
        <taxon>Pseudomonadota</taxon>
        <taxon>Alphaproteobacteria</taxon>
        <taxon>Hyphomicrobiales</taxon>
        <taxon>Stappiaceae</taxon>
        <taxon>Roseibium</taxon>
    </lineage>
</organism>
<keyword evidence="8" id="KW-0547">Nucleotide-binding</keyword>
<keyword evidence="10" id="KW-0067">ATP-binding</keyword>
<dbReference type="Pfam" id="PF02518">
    <property type="entry name" value="HATPase_c"/>
    <property type="match status" value="1"/>
</dbReference>
<evidence type="ECO:0000256" key="1">
    <source>
        <dbReference type="ARBA" id="ARBA00000085"/>
    </source>
</evidence>
<keyword evidence="5 15" id="KW-0597">Phosphoprotein</keyword>
<dbReference type="CDD" id="cd17546">
    <property type="entry name" value="REC_hyHK_CKI1_RcsC-like"/>
    <property type="match status" value="1"/>
</dbReference>
<dbReference type="Gene3D" id="1.20.120.160">
    <property type="entry name" value="HPT domain"/>
    <property type="match status" value="1"/>
</dbReference>
<keyword evidence="13" id="KW-0472">Membrane</keyword>
<keyword evidence="6" id="KW-0808">Transferase</keyword>
<keyword evidence="11" id="KW-1133">Transmembrane helix</keyword>
<dbReference type="SMART" id="SM00387">
    <property type="entry name" value="HATPase_c"/>
    <property type="match status" value="1"/>
</dbReference>
<keyword evidence="21" id="KW-1185">Reference proteome</keyword>
<comment type="caution">
    <text evidence="20">The sequence shown here is derived from an EMBL/GenBank/DDBJ whole genome shotgun (WGS) entry which is preliminary data.</text>
</comment>
<dbReference type="PANTHER" id="PTHR45339:SF1">
    <property type="entry name" value="HYBRID SIGNAL TRANSDUCTION HISTIDINE KINASE J"/>
    <property type="match status" value="1"/>
</dbReference>
<evidence type="ECO:0000313" key="20">
    <source>
        <dbReference type="EMBL" id="TWI86058.1"/>
    </source>
</evidence>
<evidence type="ECO:0000256" key="11">
    <source>
        <dbReference type="ARBA" id="ARBA00022989"/>
    </source>
</evidence>
<comment type="subcellular location">
    <subcellularLocation>
        <location evidence="2">Cell membrane</location>
        <topology evidence="2">Multi-pass membrane protein</topology>
    </subcellularLocation>
</comment>
<evidence type="ECO:0000256" key="9">
    <source>
        <dbReference type="ARBA" id="ARBA00022777"/>
    </source>
</evidence>
<feature type="domain" description="Response regulatory" evidence="18">
    <location>
        <begin position="563"/>
        <end position="681"/>
    </location>
</feature>
<keyword evidence="7" id="KW-0812">Transmembrane</keyword>
<dbReference type="SUPFAM" id="SSF55785">
    <property type="entry name" value="PYP-like sensor domain (PAS domain)"/>
    <property type="match status" value="1"/>
</dbReference>
<evidence type="ECO:0000259" key="19">
    <source>
        <dbReference type="PROSITE" id="PS50894"/>
    </source>
</evidence>
<evidence type="ECO:0000256" key="15">
    <source>
        <dbReference type="PROSITE-ProRule" id="PRU00169"/>
    </source>
</evidence>
<evidence type="ECO:0000256" key="2">
    <source>
        <dbReference type="ARBA" id="ARBA00004651"/>
    </source>
</evidence>
<dbReference type="Gene3D" id="3.40.50.2300">
    <property type="match status" value="1"/>
</dbReference>
<dbReference type="InterPro" id="IPR036890">
    <property type="entry name" value="HATPase_C_sf"/>
</dbReference>
<dbReference type="CDD" id="cd00082">
    <property type="entry name" value="HisKA"/>
    <property type="match status" value="1"/>
</dbReference>
<dbReference type="InterPro" id="IPR011006">
    <property type="entry name" value="CheY-like_superfamily"/>
</dbReference>
<dbReference type="PRINTS" id="PR00344">
    <property type="entry name" value="BCTRLSENSOR"/>
</dbReference>
<dbReference type="AlphaFoldDB" id="A0A562SYH5"/>
<evidence type="ECO:0000259" key="17">
    <source>
        <dbReference type="PROSITE" id="PS50109"/>
    </source>
</evidence>
<dbReference type="Pfam" id="PF12860">
    <property type="entry name" value="PAS_7"/>
    <property type="match status" value="1"/>
</dbReference>
<protein>
    <recommendedName>
        <fullName evidence="3">histidine kinase</fullName>
        <ecNumber evidence="3">2.7.13.3</ecNumber>
    </recommendedName>
</protein>
<dbReference type="InterPro" id="IPR003661">
    <property type="entry name" value="HisK_dim/P_dom"/>
</dbReference>
<dbReference type="SMART" id="SM00448">
    <property type="entry name" value="REC"/>
    <property type="match status" value="1"/>
</dbReference>
<dbReference type="RefSeq" id="WP_170230653.1">
    <property type="nucleotide sequence ID" value="NZ_SMLY01000083.1"/>
</dbReference>
<evidence type="ECO:0000256" key="14">
    <source>
        <dbReference type="PROSITE-ProRule" id="PRU00110"/>
    </source>
</evidence>
<proteinExistence type="predicted"/>
<sequence>MDREKLLRGVLASMIQGVAAFDQNLALVAWNQRFRELRSYPDSLIFEGQKLEALVRYDAEQGEFGPGDIDTLVRPVMELARRFEHHSFERQRRDGSYIEVKGGPLPGGGFVSTYSDVTERVEARQQLYKQMEELKEARQTTLEMMQRAEENRQRAEELRERAESATKAKDLFLATMSHEIRTPMNGVVGMIDLLTHTDLDPEQRQMASTIRESAFSLLTIINDILDFSKIEAGKMTLEAVPMSIAEVMDGVAETMSPNAIANGIEFASFCDPYIPPAVLGDPVRLRQILFNLVGNAVKFTEAGQVTIRADLVGRDSVSASVRFSVADEGIGMTEAQIEQLFQPFQQADVSTTRRFGGTGLGLTIVSRLLDMIGGEINVTSTPGVGSTFSATIPYRVAEQTEVKSENILADIEVLAIMSKNSFCREVLQRYLEFAGASVEFLAEPNCAPAKLLERTTKKTGRIVLFLGSGISEASKAELVAKLRGDPELVELQVVNERAQAGLKDVDRMAGVTTVSGRPLTQGKLITAIRSALGQTLPSKQLKAAAWQRPKAPTVGCAIDNNELILIVEDNRTNQDVIQRQVRLLGYQCEIAGDGEAGLKALRTGRYALALSDVHMPKLDGLEMVRALRGSAEPEMAEIPVIAITANALQGERERCMTAGMNGFLTKPLEMPKLDEVLQIWLPHAACLNTAGAETSLQKASAHSSANESTLPGGAAVAPLDLSALQEVFGDDGETIRDVLADFLDPAWDIIAEIESGYEMRNASEIGAAGHKLKSSAKAVGAHALSDLCLSLEKAAKGEDWPVIHDRYPELRPSMQAVAEYISRV</sequence>
<dbReference type="SMART" id="SM00388">
    <property type="entry name" value="HisKA"/>
    <property type="match status" value="1"/>
</dbReference>
<evidence type="ECO:0000256" key="8">
    <source>
        <dbReference type="ARBA" id="ARBA00022741"/>
    </source>
</evidence>